<dbReference type="Proteomes" id="UP000192468">
    <property type="component" value="Unassembled WGS sequence"/>
</dbReference>
<keyword evidence="5" id="KW-1185">Reference proteome</keyword>
<dbReference type="PANTHER" id="PTHR30548">
    <property type="entry name" value="2-HYDROXYGLUTARYL-COA DEHYDRATASE, D-COMPONENT-RELATED"/>
    <property type="match status" value="1"/>
</dbReference>
<dbReference type="Pfam" id="PF06050">
    <property type="entry name" value="HGD-D"/>
    <property type="match status" value="1"/>
</dbReference>
<keyword evidence="3" id="KW-0479">Metal-binding</keyword>
<dbReference type="GO" id="GO:0051536">
    <property type="term" value="F:iron-sulfur cluster binding"/>
    <property type="evidence" value="ECO:0007669"/>
    <property type="project" value="UniProtKB-KW"/>
</dbReference>
<dbReference type="GO" id="GO:0016836">
    <property type="term" value="F:hydro-lyase activity"/>
    <property type="evidence" value="ECO:0007669"/>
    <property type="project" value="UniProtKB-ARBA"/>
</dbReference>
<keyword evidence="3" id="KW-0411">Iron-sulfur</keyword>
<evidence type="ECO:0000313" key="4">
    <source>
        <dbReference type="EMBL" id="SMC20725.1"/>
    </source>
</evidence>
<dbReference type="Gene3D" id="3.40.50.11900">
    <property type="match status" value="1"/>
</dbReference>
<evidence type="ECO:0000256" key="3">
    <source>
        <dbReference type="ARBA" id="ARBA00023014"/>
    </source>
</evidence>
<reference evidence="4 5" key="1">
    <citation type="submission" date="2017-04" db="EMBL/GenBank/DDBJ databases">
        <authorList>
            <person name="Afonso C.L."/>
            <person name="Miller P.J."/>
            <person name="Scott M.A."/>
            <person name="Spackman E."/>
            <person name="Goraichik I."/>
            <person name="Dimitrov K.M."/>
            <person name="Suarez D.L."/>
            <person name="Swayne D.E."/>
        </authorList>
    </citation>
    <scope>NUCLEOTIDE SEQUENCE [LARGE SCALE GENOMIC DNA]</scope>
    <source>
        <strain evidence="4 5">DSM 12555</strain>
    </source>
</reference>
<gene>
    <name evidence="4" type="ORF">SAMN02745134_01071</name>
</gene>
<keyword evidence="3" id="KW-0408">Iron</keyword>
<comment type="cofactor">
    <cofactor evidence="1">
        <name>[4Fe-4S] cluster</name>
        <dbReference type="ChEBI" id="CHEBI:49883"/>
    </cofactor>
</comment>
<accession>A0A1W1X9P1</accession>
<dbReference type="OrthoDB" id="9810278at2"/>
<dbReference type="Gene3D" id="3.40.50.11890">
    <property type="match status" value="1"/>
</dbReference>
<dbReference type="InterPro" id="IPR010327">
    <property type="entry name" value="FldB/FldC_alpha/beta"/>
</dbReference>
<dbReference type="AlphaFoldDB" id="A0A1W1X9P1"/>
<evidence type="ECO:0000256" key="2">
    <source>
        <dbReference type="ARBA" id="ARBA00005806"/>
    </source>
</evidence>
<dbReference type="PANTHER" id="PTHR30548:SF3">
    <property type="entry name" value="2-HYDROXYACYL-COA DEHYDRATASE"/>
    <property type="match status" value="1"/>
</dbReference>
<dbReference type="EMBL" id="FWXH01000003">
    <property type="protein sequence ID" value="SMC20725.1"/>
    <property type="molecule type" value="Genomic_DNA"/>
</dbReference>
<dbReference type="RefSeq" id="WP_084114462.1">
    <property type="nucleotide sequence ID" value="NZ_FWXH01000003.1"/>
</dbReference>
<evidence type="ECO:0000256" key="1">
    <source>
        <dbReference type="ARBA" id="ARBA00001966"/>
    </source>
</evidence>
<dbReference type="STRING" id="1121291.SAMN02745134_01071"/>
<comment type="similarity">
    <text evidence="2">Belongs to the FldB/FldC dehydratase alpha/beta subunit family.</text>
</comment>
<evidence type="ECO:0000313" key="5">
    <source>
        <dbReference type="Proteomes" id="UP000192468"/>
    </source>
</evidence>
<name>A0A1W1X9P1_9CLOT</name>
<sequence>MKKIGITTTVPIEILISAGYRVIDLNNIFIMSRKYSDYIEFAEKDGFPRSSCAFKKGVYGAAIANDFLEIIGVTEGDCSNSKALEEVFRMKGIKVYPFAYPSTHKLSDLKHSIDKFMNYFNVNMNQVEVVRKKLNNVRTLVKKIDELTYIDNKATALENHIYQVSCSDFNGNFIKFEKELEQKISEIESRKPIEKKLRLAYIGTPPMTLNIYEFVENFDARFVYNEVQREFAFPRGKMHSNIYEQYYDYTYPYNIEFRIEEIKKQIKERKIDGIINYTQSFCYRQIEHIIIKEALDIPILNVEGDKLNALDARTKLRIEAFLDMLIDMR</sequence>
<organism evidence="4 5">
    <name type="scientific">Clostridium acidisoli DSM 12555</name>
    <dbReference type="NCBI Taxonomy" id="1121291"/>
    <lineage>
        <taxon>Bacteria</taxon>
        <taxon>Bacillati</taxon>
        <taxon>Bacillota</taxon>
        <taxon>Clostridia</taxon>
        <taxon>Eubacteriales</taxon>
        <taxon>Clostridiaceae</taxon>
        <taxon>Clostridium</taxon>
    </lineage>
</organism>
<protein>
    <submittedName>
        <fullName evidence="4">Benzoyl-CoA reductase/2-hydroxyglutaryl-CoA dehydratase subunit, BcrC/BadD/HgdB</fullName>
    </submittedName>
</protein>
<proteinExistence type="inferred from homology"/>